<name>A0AAD8TCU1_LOLMU</name>
<accession>A0AAD8TCU1</accession>
<feature type="coiled-coil region" evidence="1">
    <location>
        <begin position="56"/>
        <end position="98"/>
    </location>
</feature>
<reference evidence="2" key="1">
    <citation type="submission" date="2023-07" db="EMBL/GenBank/DDBJ databases">
        <title>A chromosome-level genome assembly of Lolium multiflorum.</title>
        <authorList>
            <person name="Chen Y."/>
            <person name="Copetti D."/>
            <person name="Kolliker R."/>
            <person name="Studer B."/>
        </authorList>
    </citation>
    <scope>NUCLEOTIDE SEQUENCE</scope>
    <source>
        <strain evidence="2">02402/16</strain>
        <tissue evidence="2">Leaf</tissue>
    </source>
</reference>
<organism evidence="2 3">
    <name type="scientific">Lolium multiflorum</name>
    <name type="common">Italian ryegrass</name>
    <name type="synonym">Lolium perenne subsp. multiflorum</name>
    <dbReference type="NCBI Taxonomy" id="4521"/>
    <lineage>
        <taxon>Eukaryota</taxon>
        <taxon>Viridiplantae</taxon>
        <taxon>Streptophyta</taxon>
        <taxon>Embryophyta</taxon>
        <taxon>Tracheophyta</taxon>
        <taxon>Spermatophyta</taxon>
        <taxon>Magnoliopsida</taxon>
        <taxon>Liliopsida</taxon>
        <taxon>Poales</taxon>
        <taxon>Poaceae</taxon>
        <taxon>BOP clade</taxon>
        <taxon>Pooideae</taxon>
        <taxon>Poodae</taxon>
        <taxon>Poeae</taxon>
        <taxon>Poeae Chloroplast Group 2 (Poeae type)</taxon>
        <taxon>Loliodinae</taxon>
        <taxon>Loliinae</taxon>
        <taxon>Lolium</taxon>
    </lineage>
</organism>
<evidence type="ECO:0000313" key="3">
    <source>
        <dbReference type="Proteomes" id="UP001231189"/>
    </source>
</evidence>
<dbReference type="EMBL" id="JAUUTY010000002">
    <property type="protein sequence ID" value="KAK1680319.1"/>
    <property type="molecule type" value="Genomic_DNA"/>
</dbReference>
<dbReference type="AlphaFoldDB" id="A0AAD8TCU1"/>
<evidence type="ECO:0000313" key="2">
    <source>
        <dbReference type="EMBL" id="KAK1680319.1"/>
    </source>
</evidence>
<gene>
    <name evidence="2" type="ORF">QYE76_041167</name>
</gene>
<comment type="caution">
    <text evidence="2">The sequence shown here is derived from an EMBL/GenBank/DDBJ whole genome shotgun (WGS) entry which is preliminary data.</text>
</comment>
<sequence length="234" mass="26812">MHDSELQREKDEVTRLKEKVEGLKRQHKVDLVKVKEDYESKKTQAVNETTKSFETEIQRQKELAGIERRLNELQKQQVEALKAKMNGWRDVAERLKHEMEGAILEPYWSHMEDHMVAMSARVSHMKETLDFDALETLRSGSTTLLDEALIKKRKARAYEIAQTTIGEQVLPDKGESGRADRTWRTGQMEPRAALGLLPGAFPGERLRAQKRSLRAKAWLGRPREGLGNQASLAI</sequence>
<protein>
    <submittedName>
        <fullName evidence="2">Uncharacterized protein</fullName>
    </submittedName>
</protein>
<dbReference type="Proteomes" id="UP001231189">
    <property type="component" value="Unassembled WGS sequence"/>
</dbReference>
<keyword evidence="3" id="KW-1185">Reference proteome</keyword>
<evidence type="ECO:0000256" key="1">
    <source>
        <dbReference type="SAM" id="Coils"/>
    </source>
</evidence>
<keyword evidence="1" id="KW-0175">Coiled coil</keyword>
<proteinExistence type="predicted"/>